<dbReference type="InterPro" id="IPR005119">
    <property type="entry name" value="LysR_subst-bd"/>
</dbReference>
<dbReference type="CDD" id="cd08423">
    <property type="entry name" value="PBP2_LTTR_like_6"/>
    <property type="match status" value="1"/>
</dbReference>
<evidence type="ECO:0000313" key="7">
    <source>
        <dbReference type="Proteomes" id="UP000576792"/>
    </source>
</evidence>
<keyword evidence="3 6" id="KW-0238">DNA-binding</keyword>
<dbReference type="InterPro" id="IPR000847">
    <property type="entry name" value="LysR_HTH_N"/>
</dbReference>
<dbReference type="RefSeq" id="WP_167951621.1">
    <property type="nucleotide sequence ID" value="NZ_BAAAPQ010000024.1"/>
</dbReference>
<dbReference type="AlphaFoldDB" id="A0A846S2V7"/>
<keyword evidence="4" id="KW-0804">Transcription</keyword>
<reference evidence="6 7" key="1">
    <citation type="submission" date="2020-03" db="EMBL/GenBank/DDBJ databases">
        <title>Sequencing the genomes of 1000 actinobacteria strains.</title>
        <authorList>
            <person name="Klenk H.-P."/>
        </authorList>
    </citation>
    <scope>NUCLEOTIDE SEQUENCE [LARGE SCALE GENOMIC DNA]</scope>
    <source>
        <strain evidence="6 7">DSM 18964</strain>
    </source>
</reference>
<dbReference type="Pfam" id="PF03466">
    <property type="entry name" value="LysR_substrate"/>
    <property type="match status" value="1"/>
</dbReference>
<sequence>MIDNRLTMLSMIARHSTVTAAAEALHYSPSTVSHQVKQLATELGVAVLEQHGRNIRLTPAAHSLLGHVDVMSAEWERALADLDAYSTTVTGSITLSAFSTAASILLPQTMRALNEEFPNLATQTIEAEPSECYDLLLAGDVDLGIVAVTTDTPAGPDDRFAQQFLIDDPLDLMVPLDHHLADRSSVSIADARDETWILGRPGTTYHQLVVANCASAGFTPRIGHYANDWNTGTALVHDGFGICVASRLSRSQDLHPVRRIPLTGEHAPTRHIAAVTRAGAQDRRTIRFALDLLTRETQIVMEQLGKGLGDVP</sequence>
<dbReference type="SUPFAM" id="SSF53850">
    <property type="entry name" value="Periplasmic binding protein-like II"/>
    <property type="match status" value="1"/>
</dbReference>
<proteinExistence type="inferred from homology"/>
<keyword evidence="2" id="KW-0805">Transcription regulation</keyword>
<comment type="similarity">
    <text evidence="1">Belongs to the LysR transcriptional regulatory family.</text>
</comment>
<keyword evidence="7" id="KW-1185">Reference proteome</keyword>
<dbReference type="GO" id="GO:0032993">
    <property type="term" value="C:protein-DNA complex"/>
    <property type="evidence" value="ECO:0007669"/>
    <property type="project" value="TreeGrafter"/>
</dbReference>
<dbReference type="EMBL" id="JAATJN010000001">
    <property type="protein sequence ID" value="NJC58015.1"/>
    <property type="molecule type" value="Genomic_DNA"/>
</dbReference>
<feature type="domain" description="HTH lysR-type" evidence="5">
    <location>
        <begin position="1"/>
        <end position="58"/>
    </location>
</feature>
<dbReference type="PANTHER" id="PTHR30346">
    <property type="entry name" value="TRANSCRIPTIONAL DUAL REGULATOR HCAR-RELATED"/>
    <property type="match status" value="1"/>
</dbReference>
<accession>A0A846S2V7</accession>
<evidence type="ECO:0000256" key="3">
    <source>
        <dbReference type="ARBA" id="ARBA00023125"/>
    </source>
</evidence>
<dbReference type="GO" id="GO:0003700">
    <property type="term" value="F:DNA-binding transcription factor activity"/>
    <property type="evidence" value="ECO:0007669"/>
    <property type="project" value="InterPro"/>
</dbReference>
<dbReference type="PROSITE" id="PS50931">
    <property type="entry name" value="HTH_LYSR"/>
    <property type="match status" value="1"/>
</dbReference>
<name>A0A846S2V7_9MICO</name>
<comment type="caution">
    <text evidence="6">The sequence shown here is derived from an EMBL/GenBank/DDBJ whole genome shotgun (WGS) entry which is preliminary data.</text>
</comment>
<gene>
    <name evidence="6" type="ORF">BKA07_003050</name>
</gene>
<evidence type="ECO:0000256" key="1">
    <source>
        <dbReference type="ARBA" id="ARBA00009437"/>
    </source>
</evidence>
<dbReference type="GO" id="GO:0003677">
    <property type="term" value="F:DNA binding"/>
    <property type="evidence" value="ECO:0007669"/>
    <property type="project" value="UniProtKB-KW"/>
</dbReference>
<evidence type="ECO:0000256" key="2">
    <source>
        <dbReference type="ARBA" id="ARBA00023015"/>
    </source>
</evidence>
<dbReference type="Gene3D" id="3.40.190.10">
    <property type="entry name" value="Periplasmic binding protein-like II"/>
    <property type="match status" value="2"/>
</dbReference>
<dbReference type="InterPro" id="IPR036390">
    <property type="entry name" value="WH_DNA-bd_sf"/>
</dbReference>
<organism evidence="6 7">
    <name type="scientific">Brevibacterium marinum</name>
    <dbReference type="NCBI Taxonomy" id="418643"/>
    <lineage>
        <taxon>Bacteria</taxon>
        <taxon>Bacillati</taxon>
        <taxon>Actinomycetota</taxon>
        <taxon>Actinomycetes</taxon>
        <taxon>Micrococcales</taxon>
        <taxon>Brevibacteriaceae</taxon>
        <taxon>Brevibacterium</taxon>
    </lineage>
</organism>
<evidence type="ECO:0000313" key="6">
    <source>
        <dbReference type="EMBL" id="NJC58015.1"/>
    </source>
</evidence>
<dbReference type="Proteomes" id="UP000576792">
    <property type="component" value="Unassembled WGS sequence"/>
</dbReference>
<protein>
    <submittedName>
        <fullName evidence="6">DNA-binding transcriptional LysR family regulator</fullName>
    </submittedName>
</protein>
<dbReference type="SUPFAM" id="SSF46785">
    <property type="entry name" value="Winged helix' DNA-binding domain"/>
    <property type="match status" value="1"/>
</dbReference>
<dbReference type="Gene3D" id="1.10.10.10">
    <property type="entry name" value="Winged helix-like DNA-binding domain superfamily/Winged helix DNA-binding domain"/>
    <property type="match status" value="1"/>
</dbReference>
<dbReference type="InterPro" id="IPR036388">
    <property type="entry name" value="WH-like_DNA-bd_sf"/>
</dbReference>
<dbReference type="Pfam" id="PF00126">
    <property type="entry name" value="HTH_1"/>
    <property type="match status" value="1"/>
</dbReference>
<evidence type="ECO:0000256" key="4">
    <source>
        <dbReference type="ARBA" id="ARBA00023163"/>
    </source>
</evidence>
<evidence type="ECO:0000259" key="5">
    <source>
        <dbReference type="PROSITE" id="PS50931"/>
    </source>
</evidence>
<dbReference type="PANTHER" id="PTHR30346:SF29">
    <property type="entry name" value="LYSR SUBSTRATE-BINDING"/>
    <property type="match status" value="1"/>
</dbReference>